<evidence type="ECO:0000313" key="9">
    <source>
        <dbReference type="EMBL" id="KAG0669860.1"/>
    </source>
</evidence>
<feature type="compositionally biased region" description="Polar residues" evidence="7">
    <location>
        <begin position="77"/>
        <end position="95"/>
    </location>
</feature>
<dbReference type="PANTHER" id="PTHR24396:SF19">
    <property type="entry name" value="FI01119P"/>
    <property type="match status" value="1"/>
</dbReference>
<comment type="caution">
    <text evidence="9">The sequence shown here is derived from an EMBL/GenBank/DDBJ whole genome shotgun (WGS) entry which is preliminary data.</text>
</comment>
<keyword evidence="2" id="KW-0479">Metal-binding</keyword>
<protein>
    <submittedName>
        <fullName evidence="9">Species-specific tRNA processing</fullName>
    </submittedName>
</protein>
<evidence type="ECO:0000256" key="6">
    <source>
        <dbReference type="PROSITE-ProRule" id="PRU00042"/>
    </source>
</evidence>
<name>A0A9P6WC87_MAUEX</name>
<evidence type="ECO:0000256" key="1">
    <source>
        <dbReference type="ARBA" id="ARBA00004123"/>
    </source>
</evidence>
<feature type="compositionally biased region" description="Polar residues" evidence="7">
    <location>
        <begin position="149"/>
        <end position="162"/>
    </location>
</feature>
<dbReference type="GO" id="GO:0008270">
    <property type="term" value="F:zinc ion binding"/>
    <property type="evidence" value="ECO:0007669"/>
    <property type="project" value="UniProtKB-KW"/>
</dbReference>
<feature type="domain" description="C2H2-type" evidence="8">
    <location>
        <begin position="175"/>
        <end position="202"/>
    </location>
</feature>
<dbReference type="Proteomes" id="UP000750334">
    <property type="component" value="Unassembled WGS sequence"/>
</dbReference>
<dbReference type="SMART" id="SM00355">
    <property type="entry name" value="ZnF_C2H2"/>
    <property type="match status" value="1"/>
</dbReference>
<comment type="subcellular location">
    <subcellularLocation>
        <location evidence="1">Nucleus</location>
    </subcellularLocation>
</comment>
<keyword evidence="10" id="KW-1185">Reference proteome</keyword>
<dbReference type="GO" id="GO:0000981">
    <property type="term" value="F:DNA-binding transcription factor activity, RNA polymerase II-specific"/>
    <property type="evidence" value="ECO:0007669"/>
    <property type="project" value="TreeGrafter"/>
</dbReference>
<feature type="region of interest" description="Disordered" evidence="7">
    <location>
        <begin position="1"/>
        <end position="25"/>
    </location>
</feature>
<evidence type="ECO:0000256" key="3">
    <source>
        <dbReference type="ARBA" id="ARBA00022771"/>
    </source>
</evidence>
<dbReference type="GO" id="GO:0000978">
    <property type="term" value="F:RNA polymerase II cis-regulatory region sequence-specific DNA binding"/>
    <property type="evidence" value="ECO:0007669"/>
    <property type="project" value="TreeGrafter"/>
</dbReference>
<dbReference type="PROSITE" id="PS50157">
    <property type="entry name" value="ZINC_FINGER_C2H2_2"/>
    <property type="match status" value="1"/>
</dbReference>
<dbReference type="InterPro" id="IPR013087">
    <property type="entry name" value="Znf_C2H2_type"/>
</dbReference>
<feature type="region of interest" description="Disordered" evidence="7">
    <location>
        <begin position="66"/>
        <end position="95"/>
    </location>
</feature>
<evidence type="ECO:0000256" key="2">
    <source>
        <dbReference type="ARBA" id="ARBA00022723"/>
    </source>
</evidence>
<proteinExistence type="predicted"/>
<dbReference type="PANTHER" id="PTHR24396">
    <property type="entry name" value="ZINC FINGER PROTEIN"/>
    <property type="match status" value="1"/>
</dbReference>
<keyword evidence="5" id="KW-0539">Nucleus</keyword>
<keyword evidence="4" id="KW-0862">Zinc</keyword>
<keyword evidence="3 6" id="KW-0863">Zinc-finger</keyword>
<dbReference type="GO" id="GO:0005634">
    <property type="term" value="C:nucleus"/>
    <property type="evidence" value="ECO:0007669"/>
    <property type="project" value="UniProtKB-SubCell"/>
</dbReference>
<evidence type="ECO:0000259" key="8">
    <source>
        <dbReference type="PROSITE" id="PS50157"/>
    </source>
</evidence>
<gene>
    <name evidence="9" type="primary">STP1_2</name>
    <name evidence="9" type="ORF">C6P45_003255</name>
</gene>
<evidence type="ECO:0000256" key="5">
    <source>
        <dbReference type="ARBA" id="ARBA00023242"/>
    </source>
</evidence>
<feature type="compositionally biased region" description="Polar residues" evidence="7">
    <location>
        <begin position="392"/>
        <end position="415"/>
    </location>
</feature>
<evidence type="ECO:0000256" key="7">
    <source>
        <dbReference type="SAM" id="MobiDB-lite"/>
    </source>
</evidence>
<dbReference type="Gene3D" id="3.30.160.60">
    <property type="entry name" value="Classic Zinc Finger"/>
    <property type="match status" value="1"/>
</dbReference>
<reference evidence="9 10" key="1">
    <citation type="submission" date="2020-11" db="EMBL/GenBank/DDBJ databases">
        <title>Kefir isolates.</title>
        <authorList>
            <person name="Marcisauskas S."/>
            <person name="Kim Y."/>
            <person name="Blasche S."/>
        </authorList>
    </citation>
    <scope>NUCLEOTIDE SEQUENCE [LARGE SCALE GENOMIC DNA]</scope>
    <source>
        <strain evidence="9 10">OG2</strain>
    </source>
</reference>
<dbReference type="AlphaFoldDB" id="A0A9P6WC87"/>
<feature type="compositionally biased region" description="Polar residues" evidence="7">
    <location>
        <begin position="126"/>
        <end position="138"/>
    </location>
</feature>
<dbReference type="PROSITE" id="PS00028">
    <property type="entry name" value="ZINC_FINGER_C2H2_1"/>
    <property type="match status" value="1"/>
</dbReference>
<sequence>MPNTPADNKYSPGVTASSDDRNPNQVNIVQSDINRGLSNIGSLFNKNTSSSKADAAIKMSHSSNFSKNDDIVAKDTPSPNKLDTTTNQASPFSNNNTILNQLQKNYNKLDPQSHMFLHRDNLPITPDSNNNSPNDVQLNKNNQNKKRNYSSLNQSLTSSPDIDTSIEGANKDGDFVCHYCDARFKMRGYLTRHIKKHALEKAYYCPFFNDNLKKEDRCHTTGGFSRRDTYKTHMKARHFKYPDGVKPADRNKFGGHCNACNEYFTNANIWIKDHIENGQCKGLPKEYVRQLPAPDSKQRITNRLKMIKTSTGHARYISTMESVVEPNVLLNKEALEAMVIVAKDANRNDVLSKFGDDKLILNSDNFKGYKKPKRKYKKRTPKVKQTTGQVDENFTDASNTPGDFTQSSVTSSNVATPHLDTPINTPHPVTEKSTLNYPINDLDLENRSVDDKLPEERKISIDNKYPSDNISIEISPKHVADQSLLNNEPIPLDSFAYPNLINKHEDFVIHNKKNNKNNNTTYHQTNTVFALDSEQQTSYPESQDDAHYKNDESTEHISINKMLEEQYVPERINETQLEETKEYLKFYNDFFSSGL</sequence>
<dbReference type="OrthoDB" id="4064451at2759"/>
<dbReference type="SUPFAM" id="SSF57667">
    <property type="entry name" value="beta-beta-alpha zinc fingers"/>
    <property type="match status" value="1"/>
</dbReference>
<dbReference type="InterPro" id="IPR051643">
    <property type="entry name" value="Transcr_Reg_ZincFinger"/>
</dbReference>
<accession>A0A9P6WC87</accession>
<feature type="region of interest" description="Disordered" evidence="7">
    <location>
        <begin position="392"/>
        <end position="433"/>
    </location>
</feature>
<evidence type="ECO:0000256" key="4">
    <source>
        <dbReference type="ARBA" id="ARBA00022833"/>
    </source>
</evidence>
<dbReference type="EMBL" id="PUHR01000032">
    <property type="protein sequence ID" value="KAG0669860.1"/>
    <property type="molecule type" value="Genomic_DNA"/>
</dbReference>
<dbReference type="InterPro" id="IPR036236">
    <property type="entry name" value="Znf_C2H2_sf"/>
</dbReference>
<feature type="region of interest" description="Disordered" evidence="7">
    <location>
        <begin position="118"/>
        <end position="162"/>
    </location>
</feature>
<organism evidence="9 10">
    <name type="scientific">Maudiozyma exigua</name>
    <name type="common">Yeast</name>
    <name type="synonym">Kazachstania exigua</name>
    <dbReference type="NCBI Taxonomy" id="34358"/>
    <lineage>
        <taxon>Eukaryota</taxon>
        <taxon>Fungi</taxon>
        <taxon>Dikarya</taxon>
        <taxon>Ascomycota</taxon>
        <taxon>Saccharomycotina</taxon>
        <taxon>Saccharomycetes</taxon>
        <taxon>Saccharomycetales</taxon>
        <taxon>Saccharomycetaceae</taxon>
        <taxon>Maudiozyma</taxon>
    </lineage>
</organism>
<evidence type="ECO:0000313" key="10">
    <source>
        <dbReference type="Proteomes" id="UP000750334"/>
    </source>
</evidence>